<dbReference type="OrthoDB" id="2690238at2"/>
<keyword evidence="3" id="KW-1185">Reference proteome</keyword>
<feature type="chain" id="PRO_5016984404" evidence="1">
    <location>
        <begin position="25"/>
        <end position="260"/>
    </location>
</feature>
<organism evidence="2 3">
    <name type="scientific">Paraliobacillus ryukyuensis</name>
    <dbReference type="NCBI Taxonomy" id="200904"/>
    <lineage>
        <taxon>Bacteria</taxon>
        <taxon>Bacillati</taxon>
        <taxon>Bacillota</taxon>
        <taxon>Bacilli</taxon>
        <taxon>Bacillales</taxon>
        <taxon>Bacillaceae</taxon>
        <taxon>Paraliobacillus</taxon>
    </lineage>
</organism>
<proteinExistence type="predicted"/>
<dbReference type="STRING" id="200904.GCA_900168775_02843"/>
<dbReference type="EMBL" id="QNRI01000008">
    <property type="protein sequence ID" value="RBO95360.1"/>
    <property type="molecule type" value="Genomic_DNA"/>
</dbReference>
<comment type="caution">
    <text evidence="2">The sequence shown here is derived from an EMBL/GenBank/DDBJ whole genome shotgun (WGS) entry which is preliminary data.</text>
</comment>
<protein>
    <submittedName>
        <fullName evidence="2">YfkD-like protein</fullName>
    </submittedName>
</protein>
<evidence type="ECO:0000256" key="1">
    <source>
        <dbReference type="SAM" id="SignalP"/>
    </source>
</evidence>
<dbReference type="Proteomes" id="UP000252254">
    <property type="component" value="Unassembled WGS sequence"/>
</dbReference>
<name>A0A366DZ31_9BACI</name>
<feature type="signal peptide" evidence="1">
    <location>
        <begin position="1"/>
        <end position="24"/>
    </location>
</feature>
<keyword evidence="1" id="KW-0732">Signal</keyword>
<dbReference type="InterPro" id="IPR025548">
    <property type="entry name" value="YfkD"/>
</dbReference>
<reference evidence="2 3" key="1">
    <citation type="submission" date="2018-06" db="EMBL/GenBank/DDBJ databases">
        <title>Genomic Encyclopedia of Type Strains, Phase IV (KMG-IV): sequencing the most valuable type-strain genomes for metagenomic binning, comparative biology and taxonomic classification.</title>
        <authorList>
            <person name="Goeker M."/>
        </authorList>
    </citation>
    <scope>NUCLEOTIDE SEQUENCE [LARGE SCALE GENOMIC DNA]</scope>
    <source>
        <strain evidence="2 3">DSM 15140</strain>
    </source>
</reference>
<dbReference type="Pfam" id="PF14167">
    <property type="entry name" value="YfkD"/>
    <property type="match status" value="1"/>
</dbReference>
<dbReference type="AlphaFoldDB" id="A0A366DZ31"/>
<accession>A0A366DZ31</accession>
<sequence length="260" mass="28969">MRFLKKLIIVSMIGSLGVTIPVAAADKKPTDIPNHVLSISEENTSPNSTKDEITLEPSEFVKELLEDSKVAIDNPDLIQQLNETTIKPSPLAIGYRGSIYLGHWPLHYRSDQSKVNWEYQKINTNTLNNGGSDVKKTVTYNQLSEAHIKGALMTKVDQPDQIKKMMLLTAKQSTKLPLSFHTVVGKDTKKSHAYAVPTKKQGELQAYAPAVNEKGIITYGEVYIQLKGSNKELIVKNVTKQEVAAWIPIQDYVSFSFSIK</sequence>
<gene>
    <name evidence="2" type="ORF">DES48_10870</name>
</gene>
<dbReference type="RefSeq" id="WP_113869356.1">
    <property type="nucleotide sequence ID" value="NZ_BAABQN010000012.1"/>
</dbReference>
<evidence type="ECO:0000313" key="3">
    <source>
        <dbReference type="Proteomes" id="UP000252254"/>
    </source>
</evidence>
<evidence type="ECO:0000313" key="2">
    <source>
        <dbReference type="EMBL" id="RBO95360.1"/>
    </source>
</evidence>